<proteinExistence type="predicted"/>
<evidence type="ECO:0000313" key="3">
    <source>
        <dbReference type="Proteomes" id="UP000531561"/>
    </source>
</evidence>
<accession>A0A8H6B1A6</accession>
<dbReference type="EMBL" id="JABFCT010000003">
    <property type="protein sequence ID" value="KAF5877476.1"/>
    <property type="molecule type" value="Genomic_DNA"/>
</dbReference>
<dbReference type="OrthoDB" id="3533846at2759"/>
<dbReference type="RefSeq" id="XP_037196422.1">
    <property type="nucleotide sequence ID" value="XM_037332268.1"/>
</dbReference>
<dbReference type="Proteomes" id="UP000531561">
    <property type="component" value="Unassembled WGS sequence"/>
</dbReference>
<sequence length="149" mass="16601">MARAFFGKSGVNAFDPVPILPNLQQQGNAADVPPNHSGGQTSAAPQDKMQYQTDRLLLNQSRDNKLMDNGDSYNINSITVNEMLSNLESSQQKLANDIRKLEDYRDLEYAGGVVSIRNQLAQMFLSSTQNAQRKQQIANPIDVRVNVYD</sequence>
<organism evidence="2 3">
    <name type="scientific">Botrytis fragariae</name>
    <dbReference type="NCBI Taxonomy" id="1964551"/>
    <lineage>
        <taxon>Eukaryota</taxon>
        <taxon>Fungi</taxon>
        <taxon>Dikarya</taxon>
        <taxon>Ascomycota</taxon>
        <taxon>Pezizomycotina</taxon>
        <taxon>Leotiomycetes</taxon>
        <taxon>Helotiales</taxon>
        <taxon>Sclerotiniaceae</taxon>
        <taxon>Botrytis</taxon>
    </lineage>
</organism>
<keyword evidence="3" id="KW-1185">Reference proteome</keyword>
<feature type="region of interest" description="Disordered" evidence="1">
    <location>
        <begin position="24"/>
        <end position="50"/>
    </location>
</feature>
<name>A0A8H6B1A6_9HELO</name>
<dbReference type="GeneID" id="59255960"/>
<evidence type="ECO:0000313" key="2">
    <source>
        <dbReference type="EMBL" id="KAF5877476.1"/>
    </source>
</evidence>
<evidence type="ECO:0000256" key="1">
    <source>
        <dbReference type="SAM" id="MobiDB-lite"/>
    </source>
</evidence>
<comment type="caution">
    <text evidence="2">The sequence shown here is derived from an EMBL/GenBank/DDBJ whole genome shotgun (WGS) entry which is preliminary data.</text>
</comment>
<protein>
    <submittedName>
        <fullName evidence="2">Uncharacterized protein</fullName>
    </submittedName>
</protein>
<feature type="compositionally biased region" description="Polar residues" evidence="1">
    <location>
        <begin position="37"/>
        <end position="50"/>
    </location>
</feature>
<gene>
    <name evidence="2" type="ORF">Bfra_001843</name>
</gene>
<reference evidence="2 3" key="1">
    <citation type="journal article" date="2020" name="Phytopathology">
        <title>A high-quality genome resource of Botrytis fragariae, a new and rapidly spreading fungal pathogen causing strawberry gray mold in the U.S.A.</title>
        <authorList>
            <person name="Wu Y."/>
            <person name="Saski C.A."/>
            <person name="Schnabel G."/>
            <person name="Xiao S."/>
            <person name="Hu M."/>
        </authorList>
    </citation>
    <scope>NUCLEOTIDE SEQUENCE [LARGE SCALE GENOMIC DNA]</scope>
    <source>
        <strain evidence="2 3">BVB16</strain>
    </source>
</reference>
<dbReference type="AlphaFoldDB" id="A0A8H6B1A6"/>